<sequence>MKTYLKIVTVFVLIASCQSNKKEDINIVATLEREDTSQNNDMDTSKTQQQFSDFFPKELGEYKLIEVSEATVLSRTITSAFYLKGDNIKNNIVYNLEDGNKKGSSVLKDFEISYKYQNKGEGDTEYIYKERDGYKTIAFLQPEENRNEILFIYRQRFSIVLEGTEQPDKLWSYIKEEDLKKLDNY</sequence>
<dbReference type="EMBL" id="VORO01000007">
    <property type="protein sequence ID" value="TXD89456.1"/>
    <property type="molecule type" value="Genomic_DNA"/>
</dbReference>
<accession>A0A5C6ZI47</accession>
<dbReference type="PROSITE" id="PS51257">
    <property type="entry name" value="PROKAR_LIPOPROTEIN"/>
    <property type="match status" value="1"/>
</dbReference>
<comment type="caution">
    <text evidence="1">The sequence shown here is derived from an EMBL/GenBank/DDBJ whole genome shotgun (WGS) entry which is preliminary data.</text>
</comment>
<dbReference type="AlphaFoldDB" id="A0A5C6ZI47"/>
<gene>
    <name evidence="1" type="ORF">ESY86_08735</name>
</gene>
<evidence type="ECO:0000313" key="1">
    <source>
        <dbReference type="EMBL" id="TXD89456.1"/>
    </source>
</evidence>
<evidence type="ECO:0008006" key="3">
    <source>
        <dbReference type="Google" id="ProtNLM"/>
    </source>
</evidence>
<reference evidence="1 2" key="1">
    <citation type="submission" date="2019-08" db="EMBL/GenBank/DDBJ databases">
        <title>Genomes of Subsaximicrobium wynnwilliamsii strains.</title>
        <authorList>
            <person name="Bowman J.P."/>
        </authorList>
    </citation>
    <scope>NUCLEOTIDE SEQUENCE [LARGE SCALE GENOMIC DNA]</scope>
    <source>
        <strain evidence="1 2">2-80-2</strain>
    </source>
</reference>
<keyword evidence="2" id="KW-1185">Reference proteome</keyword>
<evidence type="ECO:0000313" key="2">
    <source>
        <dbReference type="Proteomes" id="UP000321578"/>
    </source>
</evidence>
<proteinExistence type="predicted"/>
<name>A0A5C6ZI47_9FLAO</name>
<dbReference type="OrthoDB" id="1436951at2"/>
<organism evidence="1 2">
    <name type="scientific">Subsaximicrobium wynnwilliamsii</name>
    <dbReference type="NCBI Taxonomy" id="291179"/>
    <lineage>
        <taxon>Bacteria</taxon>
        <taxon>Pseudomonadati</taxon>
        <taxon>Bacteroidota</taxon>
        <taxon>Flavobacteriia</taxon>
        <taxon>Flavobacteriales</taxon>
        <taxon>Flavobacteriaceae</taxon>
        <taxon>Subsaximicrobium</taxon>
    </lineage>
</organism>
<dbReference type="Proteomes" id="UP000321578">
    <property type="component" value="Unassembled WGS sequence"/>
</dbReference>
<protein>
    <recommendedName>
        <fullName evidence="3">Lipoprotein</fullName>
    </recommendedName>
</protein>
<dbReference type="RefSeq" id="WP_147086209.1">
    <property type="nucleotide sequence ID" value="NZ_VORM01000006.1"/>
</dbReference>